<dbReference type="RefSeq" id="WP_345097963.1">
    <property type="nucleotide sequence ID" value="NZ_BAABGS010000010.1"/>
</dbReference>
<evidence type="ECO:0000256" key="2">
    <source>
        <dbReference type="ARBA" id="ARBA00023235"/>
    </source>
</evidence>
<proteinExistence type="predicted"/>
<dbReference type="SUPFAM" id="SSF53254">
    <property type="entry name" value="Phosphoglycerate mutase-like"/>
    <property type="match status" value="1"/>
</dbReference>
<reference evidence="4" key="1">
    <citation type="journal article" date="2019" name="Int. J. Syst. Evol. Microbiol.">
        <title>The Global Catalogue of Microorganisms (GCM) 10K type strain sequencing project: providing services to taxonomists for standard genome sequencing and annotation.</title>
        <authorList>
            <consortium name="The Broad Institute Genomics Platform"/>
            <consortium name="The Broad Institute Genome Sequencing Center for Infectious Disease"/>
            <person name="Wu L."/>
            <person name="Ma J."/>
        </authorList>
    </citation>
    <scope>NUCLEOTIDE SEQUENCE [LARGE SCALE GENOMIC DNA]</scope>
    <source>
        <strain evidence="4">KCTC 23707</strain>
    </source>
</reference>
<keyword evidence="1" id="KW-0324">Glycolysis</keyword>
<dbReference type="InterPro" id="IPR001345">
    <property type="entry name" value="PG/BPGM_mutase_AS"/>
</dbReference>
<keyword evidence="2" id="KW-0413">Isomerase</keyword>
<dbReference type="EMBL" id="JBHUIR010000019">
    <property type="protein sequence ID" value="MFD2259154.1"/>
    <property type="molecule type" value="Genomic_DNA"/>
</dbReference>
<dbReference type="PANTHER" id="PTHR48100">
    <property type="entry name" value="BROAD-SPECIFICITY PHOSPHATASE YOR283W-RELATED"/>
    <property type="match status" value="1"/>
</dbReference>
<evidence type="ECO:0000313" key="4">
    <source>
        <dbReference type="Proteomes" id="UP001597373"/>
    </source>
</evidence>
<evidence type="ECO:0000256" key="1">
    <source>
        <dbReference type="ARBA" id="ARBA00023152"/>
    </source>
</evidence>
<dbReference type="InterPro" id="IPR050275">
    <property type="entry name" value="PGM_Phosphatase"/>
</dbReference>
<evidence type="ECO:0000313" key="3">
    <source>
        <dbReference type="EMBL" id="MFD2259154.1"/>
    </source>
</evidence>
<name>A0ABW5DGV9_9HYPH</name>
<gene>
    <name evidence="3" type="ORF">ACFSMZ_05180</name>
</gene>
<accession>A0ABW5DGV9</accession>
<dbReference type="PROSITE" id="PS00175">
    <property type="entry name" value="PG_MUTASE"/>
    <property type="match status" value="1"/>
</dbReference>
<dbReference type="CDD" id="cd07067">
    <property type="entry name" value="HP_PGM_like"/>
    <property type="match status" value="1"/>
</dbReference>
<dbReference type="Pfam" id="PF00300">
    <property type="entry name" value="His_Phos_1"/>
    <property type="match status" value="1"/>
</dbReference>
<dbReference type="Gene3D" id="3.40.50.1240">
    <property type="entry name" value="Phosphoglycerate mutase-like"/>
    <property type="match status" value="1"/>
</dbReference>
<protein>
    <submittedName>
        <fullName evidence="3">Histidine phosphatase family protein</fullName>
    </submittedName>
</protein>
<dbReference type="PIRSF" id="PIRSF000709">
    <property type="entry name" value="6PFK_2-Ptase"/>
    <property type="match status" value="1"/>
</dbReference>
<dbReference type="SMART" id="SM00855">
    <property type="entry name" value="PGAM"/>
    <property type="match status" value="1"/>
</dbReference>
<sequence length="195" mass="22675">MTPLLYIVRHGQTDWNVEQRLQGQAEVDLNEVGLKQVERNARLLASLVTNPRAFDFVSSPLRRTRDTMERIREVLGLPREGYRIDRRLIELHFGDWQGHTYAELEQLRPLSTRERHEQKWTFVPPGENAESYAMLADRVAEWLKEVERPTICTTHGGVIRTLLHLTGGVPTSEAVMMHVPQDRVLRVQGSRFEWL</sequence>
<dbReference type="PANTHER" id="PTHR48100:SF1">
    <property type="entry name" value="HISTIDINE PHOSPHATASE FAMILY PROTEIN-RELATED"/>
    <property type="match status" value="1"/>
</dbReference>
<keyword evidence="4" id="KW-1185">Reference proteome</keyword>
<dbReference type="InterPro" id="IPR029033">
    <property type="entry name" value="His_PPase_superfam"/>
</dbReference>
<organism evidence="3 4">
    <name type="scientific">Chelativorans composti</name>
    <dbReference type="NCBI Taxonomy" id="768533"/>
    <lineage>
        <taxon>Bacteria</taxon>
        <taxon>Pseudomonadati</taxon>
        <taxon>Pseudomonadota</taxon>
        <taxon>Alphaproteobacteria</taxon>
        <taxon>Hyphomicrobiales</taxon>
        <taxon>Phyllobacteriaceae</taxon>
        <taxon>Chelativorans</taxon>
    </lineage>
</organism>
<dbReference type="Proteomes" id="UP001597373">
    <property type="component" value="Unassembled WGS sequence"/>
</dbReference>
<comment type="caution">
    <text evidence="3">The sequence shown here is derived from an EMBL/GenBank/DDBJ whole genome shotgun (WGS) entry which is preliminary data.</text>
</comment>
<dbReference type="InterPro" id="IPR013078">
    <property type="entry name" value="His_Pase_superF_clade-1"/>
</dbReference>